<evidence type="ECO:0000313" key="2">
    <source>
        <dbReference type="EMBL" id="GAG80121.1"/>
    </source>
</evidence>
<protein>
    <recommendedName>
        <fullName evidence="1">Integrase catalytic domain-containing protein</fullName>
    </recommendedName>
</protein>
<dbReference type="InterPro" id="IPR012337">
    <property type="entry name" value="RNaseH-like_sf"/>
</dbReference>
<comment type="caution">
    <text evidence="2">The sequence shown here is derived from an EMBL/GenBank/DDBJ whole genome shotgun (WGS) entry which is preliminary data.</text>
</comment>
<gene>
    <name evidence="2" type="ORF">S01H4_21456</name>
</gene>
<reference evidence="2" key="1">
    <citation type="journal article" date="2014" name="Front. Microbiol.">
        <title>High frequency of phylogenetically diverse reductive dehalogenase-homologous genes in deep subseafloor sedimentary metagenomes.</title>
        <authorList>
            <person name="Kawai M."/>
            <person name="Futagami T."/>
            <person name="Toyoda A."/>
            <person name="Takaki Y."/>
            <person name="Nishi S."/>
            <person name="Hori S."/>
            <person name="Arai W."/>
            <person name="Tsubouchi T."/>
            <person name="Morono Y."/>
            <person name="Uchiyama I."/>
            <person name="Ito T."/>
            <person name="Fujiyama A."/>
            <person name="Inagaki F."/>
            <person name="Takami H."/>
        </authorList>
    </citation>
    <scope>NUCLEOTIDE SEQUENCE</scope>
    <source>
        <strain evidence="2">Expedition CK06-06</strain>
    </source>
</reference>
<dbReference type="AlphaFoldDB" id="X1C6T4"/>
<dbReference type="SUPFAM" id="SSF53098">
    <property type="entry name" value="Ribonuclease H-like"/>
    <property type="match status" value="1"/>
</dbReference>
<dbReference type="InterPro" id="IPR001584">
    <property type="entry name" value="Integrase_cat-core"/>
</dbReference>
<organism evidence="2">
    <name type="scientific">marine sediment metagenome</name>
    <dbReference type="NCBI Taxonomy" id="412755"/>
    <lineage>
        <taxon>unclassified sequences</taxon>
        <taxon>metagenomes</taxon>
        <taxon>ecological metagenomes</taxon>
    </lineage>
</organism>
<dbReference type="EMBL" id="BART01009723">
    <property type="protein sequence ID" value="GAG80121.1"/>
    <property type="molecule type" value="Genomic_DNA"/>
</dbReference>
<dbReference type="InterPro" id="IPR009057">
    <property type="entry name" value="Homeodomain-like_sf"/>
</dbReference>
<dbReference type="GO" id="GO:0015074">
    <property type="term" value="P:DNA integration"/>
    <property type="evidence" value="ECO:0007669"/>
    <property type="project" value="InterPro"/>
</dbReference>
<evidence type="ECO:0000259" key="1">
    <source>
        <dbReference type="Pfam" id="PF13683"/>
    </source>
</evidence>
<feature type="domain" description="Integrase catalytic" evidence="1">
    <location>
        <begin position="257"/>
        <end position="318"/>
    </location>
</feature>
<sequence length="351" mass="40810">FFLILSGWVNRQQQEIIEFQNAQIQALIEKMGRKRILLTNDQRRVLAVKGKALGRKTMMELTTIVTPDTILRWHRRLIAEKWDYSDRRRKAPGRPPVPDKVTRLILRMARENPTWGYDRIQGALANLGHQVSDTTVGNILREHGIEPAPERGQRTTWKTFLRAHWDSIAAVDFTTVEVWTTRGLITFYILVVMRLRSRRVDIAGVTENPNGDWTRQMACNLTDCDEGFLKDASLLIVDRDTKFLPLRTYVDDLTDTEIVLLPARSPNLNAYLERYMRSMKSESLDRMIFFGRESLERVLKHFAAHYHQERNHQGLENRMIDPDDEVGQGTGGIQCRERLGGLLRYYYRDAA</sequence>
<dbReference type="Pfam" id="PF13565">
    <property type="entry name" value="HTH_32"/>
    <property type="match status" value="1"/>
</dbReference>
<feature type="non-terminal residue" evidence="2">
    <location>
        <position position="1"/>
    </location>
</feature>
<name>X1C6T4_9ZZZZ</name>
<dbReference type="Pfam" id="PF13683">
    <property type="entry name" value="rve_3"/>
    <property type="match status" value="1"/>
</dbReference>
<accession>X1C6T4</accession>
<dbReference type="SUPFAM" id="SSF46689">
    <property type="entry name" value="Homeodomain-like"/>
    <property type="match status" value="1"/>
</dbReference>
<proteinExistence type="predicted"/>